<proteinExistence type="predicted"/>
<gene>
    <name evidence="1" type="primary">Necator_chrII.g4321</name>
    <name evidence="1" type="ORF">RB195_016528</name>
</gene>
<comment type="caution">
    <text evidence="1">The sequence shown here is derived from an EMBL/GenBank/DDBJ whole genome shotgun (WGS) entry which is preliminary data.</text>
</comment>
<dbReference type="EMBL" id="JAVFWL010000002">
    <property type="protein sequence ID" value="KAK6732203.1"/>
    <property type="molecule type" value="Genomic_DNA"/>
</dbReference>
<dbReference type="Proteomes" id="UP001303046">
    <property type="component" value="Unassembled WGS sequence"/>
</dbReference>
<organism evidence="1 2">
    <name type="scientific">Necator americanus</name>
    <name type="common">Human hookworm</name>
    <dbReference type="NCBI Taxonomy" id="51031"/>
    <lineage>
        <taxon>Eukaryota</taxon>
        <taxon>Metazoa</taxon>
        <taxon>Ecdysozoa</taxon>
        <taxon>Nematoda</taxon>
        <taxon>Chromadorea</taxon>
        <taxon>Rhabditida</taxon>
        <taxon>Rhabditina</taxon>
        <taxon>Rhabditomorpha</taxon>
        <taxon>Strongyloidea</taxon>
        <taxon>Ancylostomatidae</taxon>
        <taxon>Bunostominae</taxon>
        <taxon>Necator</taxon>
    </lineage>
</organism>
<sequence length="81" mass="9312">MELNLGTLVEAEHWVDVERRADLRFREKLATVSPGSQLHTLLPSLMSVRPNYHFCSRTSSQSNAGNLLIRERVYDCRLRAV</sequence>
<protein>
    <submittedName>
        <fullName evidence="1">Uncharacterized protein</fullName>
    </submittedName>
</protein>
<keyword evidence="2" id="KW-1185">Reference proteome</keyword>
<reference evidence="1 2" key="1">
    <citation type="submission" date="2023-08" db="EMBL/GenBank/DDBJ databases">
        <title>A Necator americanus chromosomal reference genome.</title>
        <authorList>
            <person name="Ilik V."/>
            <person name="Petrzelkova K.J."/>
            <person name="Pardy F."/>
            <person name="Fuh T."/>
            <person name="Niatou-Singa F.S."/>
            <person name="Gouil Q."/>
            <person name="Baker L."/>
            <person name="Ritchie M.E."/>
            <person name="Jex A.R."/>
            <person name="Gazzola D."/>
            <person name="Li H."/>
            <person name="Toshio Fujiwara R."/>
            <person name="Zhan B."/>
            <person name="Aroian R.V."/>
            <person name="Pafco B."/>
            <person name="Schwarz E.M."/>
        </authorList>
    </citation>
    <scope>NUCLEOTIDE SEQUENCE [LARGE SCALE GENOMIC DNA]</scope>
    <source>
        <strain evidence="1 2">Aroian</strain>
        <tissue evidence="1">Whole animal</tissue>
    </source>
</reference>
<name>A0ABR1C3K0_NECAM</name>
<evidence type="ECO:0000313" key="1">
    <source>
        <dbReference type="EMBL" id="KAK6732203.1"/>
    </source>
</evidence>
<evidence type="ECO:0000313" key="2">
    <source>
        <dbReference type="Proteomes" id="UP001303046"/>
    </source>
</evidence>
<accession>A0ABR1C3K0</accession>